<dbReference type="Gene3D" id="3.40.50.10900">
    <property type="entry name" value="PAC-like subunit"/>
    <property type="match status" value="1"/>
</dbReference>
<keyword evidence="2" id="KW-1185">Reference proteome</keyword>
<dbReference type="GO" id="GO:0016874">
    <property type="term" value="F:ligase activity"/>
    <property type="evidence" value="ECO:0007669"/>
    <property type="project" value="UniProtKB-KW"/>
</dbReference>
<dbReference type="InterPro" id="IPR008492">
    <property type="entry name" value="Rv2714-like"/>
</dbReference>
<comment type="caution">
    <text evidence="1">The sequence shown here is derived from an EMBL/GenBank/DDBJ whole genome shotgun (WGS) entry which is preliminary data.</text>
</comment>
<dbReference type="InterPro" id="IPR038389">
    <property type="entry name" value="PSMG2_sf"/>
</dbReference>
<dbReference type="OrthoDB" id="3733464at2"/>
<dbReference type="PIRSF" id="PIRSF028754">
    <property type="entry name" value="UCP028754"/>
    <property type="match status" value="1"/>
</dbReference>
<accession>A0A420XRX1</accession>
<dbReference type="RefSeq" id="WP_121192576.1">
    <property type="nucleotide sequence ID" value="NZ_RBWV01000010.1"/>
</dbReference>
<dbReference type="InterPro" id="IPR019151">
    <property type="entry name" value="Proteasome_assmbl_chaperone_2"/>
</dbReference>
<dbReference type="Proteomes" id="UP000281955">
    <property type="component" value="Unassembled WGS sequence"/>
</dbReference>
<sequence>MLDPQSLVTLEPGLPDLGTPVLVSALEGFVDAGSALRLVREHLVSTSEPRLVASFDADQLVDYRARRPLLRFDRDHWASLALPRIDVHALTDRSGQAYLLMTGPEPDVQWQRFAAAVELLVRELRVRLVVGLDAVPLAVPHTRPLGLTAHASRPELVAGHQAWFDEALVPGSVGHAVEYLLARAGHDTAGFAVHVPQYLAQAEYPQAALRLVEALGEAPGLSLDVEALEVAAQVVAVKVQSEASESAEIGEMIAGLEQQYDAFVAARADSALLAEGRLPSADELGSEFERFLAEQTGKESGEG</sequence>
<dbReference type="Gene3D" id="1.10.287.100">
    <property type="match status" value="1"/>
</dbReference>
<name>A0A420XRX1_9ACTN</name>
<gene>
    <name evidence="1" type="ORF">CLV35_1240</name>
</gene>
<evidence type="ECO:0000313" key="2">
    <source>
        <dbReference type="Proteomes" id="UP000281955"/>
    </source>
</evidence>
<keyword evidence="1" id="KW-0436">Ligase</keyword>
<reference evidence="1 2" key="1">
    <citation type="submission" date="2018-10" db="EMBL/GenBank/DDBJ databases">
        <title>Genomic Encyclopedia of Archaeal and Bacterial Type Strains, Phase II (KMG-II): from individual species to whole genera.</title>
        <authorList>
            <person name="Goeker M."/>
        </authorList>
    </citation>
    <scope>NUCLEOTIDE SEQUENCE [LARGE SCALE GENOMIC DNA]</scope>
    <source>
        <strain evidence="1 2">RP-AC37</strain>
    </source>
</reference>
<dbReference type="SUPFAM" id="SSF159659">
    <property type="entry name" value="Cgl1923-like"/>
    <property type="match status" value="1"/>
</dbReference>
<dbReference type="Pfam" id="PF09754">
    <property type="entry name" value="PAC2"/>
    <property type="match status" value="1"/>
</dbReference>
<proteinExistence type="predicted"/>
<dbReference type="EMBL" id="RBWV01000010">
    <property type="protein sequence ID" value="RKS77551.1"/>
    <property type="molecule type" value="Genomic_DNA"/>
</dbReference>
<dbReference type="AlphaFoldDB" id="A0A420XRX1"/>
<protein>
    <submittedName>
        <fullName evidence="1">Putative ATP-grasp superfamily ATP-dependent carboligase</fullName>
    </submittedName>
</protein>
<organism evidence="1 2">
    <name type="scientific">Motilibacter peucedani</name>
    <dbReference type="NCBI Taxonomy" id="598650"/>
    <lineage>
        <taxon>Bacteria</taxon>
        <taxon>Bacillati</taxon>
        <taxon>Actinomycetota</taxon>
        <taxon>Actinomycetes</taxon>
        <taxon>Motilibacterales</taxon>
        <taxon>Motilibacteraceae</taxon>
        <taxon>Motilibacter</taxon>
    </lineage>
</organism>
<evidence type="ECO:0000313" key="1">
    <source>
        <dbReference type="EMBL" id="RKS77551.1"/>
    </source>
</evidence>
<dbReference type="InParanoid" id="A0A420XRX1"/>